<keyword evidence="2" id="KW-1185">Reference proteome</keyword>
<sequence length="216" mass="23553">MIVEPLELVVATAFDGPDRDGIDADDIATAVAGLDVTVPAPLRDFYAVAGRYDGMMSAHSRFQTPERLRVTDGHLVFCHENQHVMEWGLRLSELTGPNPAVYVQMTDGPDVGRWSLEAKTLSAFLLGVGCWQAALACDESGESELAEADSARLASLLTPVGDPDLREGGPLLGYVDRDHRVVVAHDRRHTTLFVGTPVEDGLEDFEQRSGLDVNYY</sequence>
<reference evidence="1" key="1">
    <citation type="submission" date="2021-01" db="EMBL/GenBank/DDBJ databases">
        <title>Whole genome shotgun sequence of Virgisporangium aurantiacum NBRC 16421.</title>
        <authorList>
            <person name="Komaki H."/>
            <person name="Tamura T."/>
        </authorList>
    </citation>
    <scope>NUCLEOTIDE SEQUENCE</scope>
    <source>
        <strain evidence="1">NBRC 16421</strain>
    </source>
</reference>
<gene>
    <name evidence="1" type="ORF">Vau01_116040</name>
</gene>
<proteinExistence type="predicted"/>
<dbReference type="Proteomes" id="UP000612585">
    <property type="component" value="Unassembled WGS sequence"/>
</dbReference>
<accession>A0A8J3ZM58</accession>
<protein>
    <recommendedName>
        <fullName evidence="3">SMI1/KNR4 family protein</fullName>
    </recommendedName>
</protein>
<dbReference type="EMBL" id="BOPG01000107">
    <property type="protein sequence ID" value="GIJ64088.1"/>
    <property type="molecule type" value="Genomic_DNA"/>
</dbReference>
<dbReference type="AlphaFoldDB" id="A0A8J3ZM58"/>
<comment type="caution">
    <text evidence="1">The sequence shown here is derived from an EMBL/GenBank/DDBJ whole genome shotgun (WGS) entry which is preliminary data.</text>
</comment>
<name>A0A8J3ZM58_9ACTN</name>
<evidence type="ECO:0000313" key="2">
    <source>
        <dbReference type="Proteomes" id="UP000612585"/>
    </source>
</evidence>
<organism evidence="1 2">
    <name type="scientific">Virgisporangium aurantiacum</name>
    <dbReference type="NCBI Taxonomy" id="175570"/>
    <lineage>
        <taxon>Bacteria</taxon>
        <taxon>Bacillati</taxon>
        <taxon>Actinomycetota</taxon>
        <taxon>Actinomycetes</taxon>
        <taxon>Micromonosporales</taxon>
        <taxon>Micromonosporaceae</taxon>
        <taxon>Virgisporangium</taxon>
    </lineage>
</organism>
<dbReference type="RefSeq" id="WP_204011972.1">
    <property type="nucleotide sequence ID" value="NZ_BOPG01000107.1"/>
</dbReference>
<evidence type="ECO:0008006" key="3">
    <source>
        <dbReference type="Google" id="ProtNLM"/>
    </source>
</evidence>
<evidence type="ECO:0000313" key="1">
    <source>
        <dbReference type="EMBL" id="GIJ64088.1"/>
    </source>
</evidence>